<gene>
    <name evidence="2" type="ORF">D0Z08_04530</name>
</gene>
<evidence type="ECO:0000313" key="3">
    <source>
        <dbReference type="Proteomes" id="UP000283644"/>
    </source>
</evidence>
<evidence type="ECO:0000256" key="1">
    <source>
        <dbReference type="SAM" id="Phobius"/>
    </source>
</evidence>
<accession>A0A417Y6E7</accession>
<dbReference type="Proteomes" id="UP000283644">
    <property type="component" value="Unassembled WGS sequence"/>
</dbReference>
<name>A0A417Y6E7_9ACTN</name>
<dbReference type="RefSeq" id="WP_118923095.1">
    <property type="nucleotide sequence ID" value="NZ_QXGH01000010.1"/>
</dbReference>
<keyword evidence="1" id="KW-0472">Membrane</keyword>
<feature type="transmembrane region" description="Helical" evidence="1">
    <location>
        <begin position="34"/>
        <end position="54"/>
    </location>
</feature>
<dbReference type="OrthoDB" id="3376858at2"/>
<keyword evidence="3" id="KW-1185">Reference proteome</keyword>
<dbReference type="PANTHER" id="PTHR37305">
    <property type="entry name" value="INTEGRAL MEMBRANE PROTEIN-RELATED"/>
    <property type="match status" value="1"/>
</dbReference>
<keyword evidence="1" id="KW-0812">Transmembrane</keyword>
<dbReference type="EMBL" id="QXGH01000010">
    <property type="protein sequence ID" value="RHW28253.1"/>
    <property type="molecule type" value="Genomic_DNA"/>
</dbReference>
<proteinExistence type="predicted"/>
<feature type="transmembrane region" description="Helical" evidence="1">
    <location>
        <begin position="274"/>
        <end position="293"/>
    </location>
</feature>
<evidence type="ECO:0000313" key="2">
    <source>
        <dbReference type="EMBL" id="RHW28253.1"/>
    </source>
</evidence>
<dbReference type="PANTHER" id="PTHR37305:SF1">
    <property type="entry name" value="MEMBRANE PROTEIN"/>
    <property type="match status" value="1"/>
</dbReference>
<sequence length="299" mass="30629">MSTITESRPAAPGGLLSGVGRSTRAELLRLRKWPAVWITLGAWLALSLMFGYLFNYLSYASGDNSFSNEGATKASLLAEMMPANVPDVLLQGMPMFGGALMMVLGAIVAGNGYGWGTWKTVFSLGAYRSGVIVGSLAALTVFVVATLAVSLGFDLGLSLIIATTESQDVVMPSLGSVLESLGVGFLVLEMWAVVGFALGTIARGPALSVGLGLVWALVVENLLRGVGQLLDWVDTLTAVLPGTAAGSLVGSVVGVEPGGDGTPGVLDTVAGPQAAITTACYILVAAAIALVVVRRRDVA</sequence>
<reference evidence="2 3" key="1">
    <citation type="submission" date="2018-09" db="EMBL/GenBank/DDBJ databases">
        <title>Genome sequencing of Nocardioides immobilis CCTCC AB 2017083 for comparison to Nocardioides silvaticus.</title>
        <authorList>
            <person name="Li C."/>
            <person name="Wang G."/>
        </authorList>
    </citation>
    <scope>NUCLEOTIDE SEQUENCE [LARGE SCALE GENOMIC DNA]</scope>
    <source>
        <strain evidence="2 3">CCTCC AB 2017083</strain>
    </source>
</reference>
<feature type="transmembrane region" description="Helical" evidence="1">
    <location>
        <begin position="206"/>
        <end position="223"/>
    </location>
</feature>
<dbReference type="AlphaFoldDB" id="A0A417Y6E7"/>
<keyword evidence="1" id="KW-1133">Transmembrane helix</keyword>
<feature type="transmembrane region" description="Helical" evidence="1">
    <location>
        <begin position="88"/>
        <end position="110"/>
    </location>
</feature>
<feature type="transmembrane region" description="Helical" evidence="1">
    <location>
        <begin position="131"/>
        <end position="161"/>
    </location>
</feature>
<protein>
    <submittedName>
        <fullName evidence="2">ABC transporter permease</fullName>
    </submittedName>
</protein>
<feature type="transmembrane region" description="Helical" evidence="1">
    <location>
        <begin position="181"/>
        <end position="199"/>
    </location>
</feature>
<organism evidence="2 3">
    <name type="scientific">Nocardioides immobilis</name>
    <dbReference type="NCBI Taxonomy" id="2049295"/>
    <lineage>
        <taxon>Bacteria</taxon>
        <taxon>Bacillati</taxon>
        <taxon>Actinomycetota</taxon>
        <taxon>Actinomycetes</taxon>
        <taxon>Propionibacteriales</taxon>
        <taxon>Nocardioidaceae</taxon>
        <taxon>Nocardioides</taxon>
    </lineage>
</organism>
<comment type="caution">
    <text evidence="2">The sequence shown here is derived from an EMBL/GenBank/DDBJ whole genome shotgun (WGS) entry which is preliminary data.</text>
</comment>